<evidence type="ECO:0000256" key="1">
    <source>
        <dbReference type="ARBA" id="ARBA00006484"/>
    </source>
</evidence>
<comment type="similarity">
    <text evidence="1 2">Belongs to the short-chain dehydrogenases/reductases (SDR) family.</text>
</comment>
<dbReference type="PANTHER" id="PTHR43313:SF1">
    <property type="entry name" value="3BETA-HYDROXYSTEROID DEHYDROGENASE DHS-16"/>
    <property type="match status" value="1"/>
</dbReference>
<evidence type="ECO:0000313" key="5">
    <source>
        <dbReference type="Proteomes" id="UP000249915"/>
    </source>
</evidence>
<proteinExistence type="inferred from homology"/>
<dbReference type="CDD" id="cd05374">
    <property type="entry name" value="17beta-HSD-like_SDR_c"/>
    <property type="match status" value="1"/>
</dbReference>
<dbReference type="SUPFAM" id="SSF51735">
    <property type="entry name" value="NAD(P)-binding Rossmann-fold domains"/>
    <property type="match status" value="1"/>
</dbReference>
<gene>
    <name evidence="4" type="ORF">BAY60_19070</name>
</gene>
<sequence length="281" mass="29995">MDRTVLVTGAGRGIGHASAEHLARSGWQVFAGVRDEVAAKDLAASSPRITPVELDIIVAEQVAALDAVLPPRLDAVVNNAGVAVGGPVETVPLEQVRHQFEVNVVGQLAVTRAVLPRLRESRGRVVFVSSVNGRVSIPMSAVYNASKFALEALADSLRVELRPWGVRVVLIEPGCIDTDPWRGMMGLLDEVADGMSPEHRELYAAHLAGQRTLCQRLQQQTKPAATVAAAIERALTARRPPSRRLVGSDARSLAAMKTLLPARALDAVWARGLLAGGDRGR</sequence>
<dbReference type="GO" id="GO:0008202">
    <property type="term" value="P:steroid metabolic process"/>
    <property type="evidence" value="ECO:0007669"/>
    <property type="project" value="TreeGrafter"/>
</dbReference>
<dbReference type="Proteomes" id="UP000249915">
    <property type="component" value="Unassembled WGS sequence"/>
</dbReference>
<dbReference type="InterPro" id="IPR036291">
    <property type="entry name" value="NAD(P)-bd_dom_sf"/>
</dbReference>
<dbReference type="GO" id="GO:0016491">
    <property type="term" value="F:oxidoreductase activity"/>
    <property type="evidence" value="ECO:0007669"/>
    <property type="project" value="TreeGrafter"/>
</dbReference>
<evidence type="ECO:0000259" key="3">
    <source>
        <dbReference type="SMART" id="SM00822"/>
    </source>
</evidence>
<organism evidence="4 5">
    <name type="scientific">Prauserella muralis</name>
    <dbReference type="NCBI Taxonomy" id="588067"/>
    <lineage>
        <taxon>Bacteria</taxon>
        <taxon>Bacillati</taxon>
        <taxon>Actinomycetota</taxon>
        <taxon>Actinomycetes</taxon>
        <taxon>Pseudonocardiales</taxon>
        <taxon>Pseudonocardiaceae</taxon>
        <taxon>Prauserella</taxon>
    </lineage>
</organism>
<dbReference type="PROSITE" id="PS00061">
    <property type="entry name" value="ADH_SHORT"/>
    <property type="match status" value="1"/>
</dbReference>
<reference evidence="4 5" key="1">
    <citation type="submission" date="2016-07" db="EMBL/GenBank/DDBJ databases">
        <title>Draft genome sequence of Prauserella muralis DSM 45305, isolated from a mould-covered wall in an indoor environment.</title>
        <authorList>
            <person name="Ruckert C."/>
            <person name="Albersmeier A."/>
            <person name="Jiang C.-L."/>
            <person name="Jiang Y."/>
            <person name="Kalinowski J."/>
            <person name="Schneider O."/>
            <person name="Winkler A."/>
            <person name="Zotchev S.B."/>
        </authorList>
    </citation>
    <scope>NUCLEOTIDE SEQUENCE [LARGE SCALE GENOMIC DNA]</scope>
    <source>
        <strain evidence="4 5">DSM 45305</strain>
    </source>
</reference>
<accession>A0A2V4AWI6</accession>
<name>A0A2V4AWI6_9PSEU</name>
<keyword evidence="5" id="KW-1185">Reference proteome</keyword>
<dbReference type="InterPro" id="IPR057326">
    <property type="entry name" value="KR_dom"/>
</dbReference>
<evidence type="ECO:0000313" key="4">
    <source>
        <dbReference type="EMBL" id="PXY24621.1"/>
    </source>
</evidence>
<dbReference type="InterPro" id="IPR002347">
    <property type="entry name" value="SDR_fam"/>
</dbReference>
<dbReference type="Pfam" id="PF00106">
    <property type="entry name" value="adh_short"/>
    <property type="match status" value="1"/>
</dbReference>
<dbReference type="PRINTS" id="PR00081">
    <property type="entry name" value="GDHRDH"/>
</dbReference>
<dbReference type="RefSeq" id="WP_112282603.1">
    <property type="nucleotide sequence ID" value="NZ_MASW01000004.1"/>
</dbReference>
<comment type="caution">
    <text evidence="4">The sequence shown here is derived from an EMBL/GenBank/DDBJ whole genome shotgun (WGS) entry which is preliminary data.</text>
</comment>
<dbReference type="PRINTS" id="PR00080">
    <property type="entry name" value="SDRFAMILY"/>
</dbReference>
<dbReference type="AlphaFoldDB" id="A0A2V4AWI6"/>
<dbReference type="OrthoDB" id="3178062at2"/>
<dbReference type="SMART" id="SM00822">
    <property type="entry name" value="PKS_KR"/>
    <property type="match status" value="1"/>
</dbReference>
<dbReference type="InterPro" id="IPR020904">
    <property type="entry name" value="Sc_DH/Rdtase_CS"/>
</dbReference>
<dbReference type="Gene3D" id="3.40.50.720">
    <property type="entry name" value="NAD(P)-binding Rossmann-like Domain"/>
    <property type="match status" value="1"/>
</dbReference>
<evidence type="ECO:0000256" key="2">
    <source>
        <dbReference type="RuleBase" id="RU000363"/>
    </source>
</evidence>
<protein>
    <submittedName>
        <fullName evidence="4">Retinol dehydrogenase</fullName>
    </submittedName>
</protein>
<dbReference type="EMBL" id="MASW01000004">
    <property type="protein sequence ID" value="PXY24621.1"/>
    <property type="molecule type" value="Genomic_DNA"/>
</dbReference>
<feature type="domain" description="Ketoreductase" evidence="3">
    <location>
        <begin position="3"/>
        <end position="184"/>
    </location>
</feature>
<dbReference type="PANTHER" id="PTHR43313">
    <property type="entry name" value="SHORT-CHAIN DEHYDROGENASE/REDUCTASE FAMILY 9C"/>
    <property type="match status" value="1"/>
</dbReference>